<evidence type="ECO:0000313" key="3">
    <source>
        <dbReference type="Proteomes" id="UP000747399"/>
    </source>
</evidence>
<evidence type="ECO:0000256" key="1">
    <source>
        <dbReference type="SAM" id="SignalP"/>
    </source>
</evidence>
<dbReference type="AlphaFoldDB" id="A0A8J4AQ67"/>
<feature type="non-terminal residue" evidence="2">
    <location>
        <position position="1"/>
    </location>
</feature>
<evidence type="ECO:0000313" key="2">
    <source>
        <dbReference type="EMBL" id="GIL45620.1"/>
    </source>
</evidence>
<comment type="caution">
    <text evidence="2">The sequence shown here is derived from an EMBL/GenBank/DDBJ whole genome shotgun (WGS) entry which is preliminary data.</text>
</comment>
<feature type="chain" id="PRO_5035191622" evidence="1">
    <location>
        <begin position="47"/>
        <end position="141"/>
    </location>
</feature>
<organism evidence="2 3">
    <name type="scientific">Volvox africanus</name>
    <dbReference type="NCBI Taxonomy" id="51714"/>
    <lineage>
        <taxon>Eukaryota</taxon>
        <taxon>Viridiplantae</taxon>
        <taxon>Chlorophyta</taxon>
        <taxon>core chlorophytes</taxon>
        <taxon>Chlorophyceae</taxon>
        <taxon>CS clade</taxon>
        <taxon>Chlamydomonadales</taxon>
        <taxon>Volvocaceae</taxon>
        <taxon>Volvox</taxon>
    </lineage>
</organism>
<feature type="signal peptide" evidence="1">
    <location>
        <begin position="1"/>
        <end position="46"/>
    </location>
</feature>
<accession>A0A8J4AQ67</accession>
<keyword evidence="1" id="KW-0732">Signal</keyword>
<sequence>HQHQHQHQHQRPEWLRLHVVGPAPGQWRCLTSVCLVLSALQLLVAAKEMAKQTVGDTAVEEPMTAEVDPAAPEGEGLDSVLTQPGRDAVRGRGVRAWQVPRRSGGGVVTPAQLLATEDCGFWDILQRDLGVHVREEVHCVG</sequence>
<reference evidence="2" key="1">
    <citation type="journal article" date="2021" name="Proc. Natl. Acad. Sci. U.S.A.">
        <title>Three genomes in the algal genus Volvox reveal the fate of a haploid sex-determining region after a transition to homothallism.</title>
        <authorList>
            <person name="Yamamoto K."/>
            <person name="Hamaji T."/>
            <person name="Kawai-Toyooka H."/>
            <person name="Matsuzaki R."/>
            <person name="Takahashi F."/>
            <person name="Nishimura Y."/>
            <person name="Kawachi M."/>
            <person name="Noguchi H."/>
            <person name="Minakuchi Y."/>
            <person name="Umen J.G."/>
            <person name="Toyoda A."/>
            <person name="Nozaki H."/>
        </authorList>
    </citation>
    <scope>NUCLEOTIDE SEQUENCE</scope>
    <source>
        <strain evidence="2">NIES-3780</strain>
    </source>
</reference>
<dbReference type="EMBL" id="BNCO01000003">
    <property type="protein sequence ID" value="GIL45620.1"/>
    <property type="molecule type" value="Genomic_DNA"/>
</dbReference>
<gene>
    <name evidence="2" type="ORF">Vafri_2825</name>
</gene>
<proteinExistence type="predicted"/>
<dbReference type="Proteomes" id="UP000747399">
    <property type="component" value="Unassembled WGS sequence"/>
</dbReference>
<protein>
    <submittedName>
        <fullName evidence="2">Uncharacterized protein</fullName>
    </submittedName>
</protein>
<keyword evidence="3" id="KW-1185">Reference proteome</keyword>
<name>A0A8J4AQ67_9CHLO</name>